<comment type="caution">
    <text evidence="1">The sequence shown here is derived from an EMBL/GenBank/DDBJ whole genome shotgun (WGS) entry which is preliminary data.</text>
</comment>
<evidence type="ECO:0000313" key="1">
    <source>
        <dbReference type="EMBL" id="CAG8585425.1"/>
    </source>
</evidence>
<organism evidence="1 2">
    <name type="scientific">Racocetra fulgida</name>
    <dbReference type="NCBI Taxonomy" id="60492"/>
    <lineage>
        <taxon>Eukaryota</taxon>
        <taxon>Fungi</taxon>
        <taxon>Fungi incertae sedis</taxon>
        <taxon>Mucoromycota</taxon>
        <taxon>Glomeromycotina</taxon>
        <taxon>Glomeromycetes</taxon>
        <taxon>Diversisporales</taxon>
        <taxon>Gigasporaceae</taxon>
        <taxon>Racocetra</taxon>
    </lineage>
</organism>
<name>A0A9N9G8Z5_9GLOM</name>
<dbReference type="OrthoDB" id="2422453at2759"/>
<protein>
    <submittedName>
        <fullName evidence="1">18825_t:CDS:1</fullName>
    </submittedName>
</protein>
<evidence type="ECO:0000313" key="2">
    <source>
        <dbReference type="Proteomes" id="UP000789396"/>
    </source>
</evidence>
<gene>
    <name evidence="1" type="ORF">RFULGI_LOCUS6021</name>
</gene>
<sequence>MRKLKDREEITICRNHVTVRVGELEFTKELNCEGKKTHTQRIHENLPLYVKDLDRPGMEISIMSNPIIRNNWEEKFTYLCNILKDEKFNKRTNSDTLELYIQIGELLAKKGWCESVKNKLNLYFNNTVQDLNISILSYMSEKDFNEVLLVEAKRLKEKEMTSRDSQELILQRGDDVMPEMEIQ</sequence>
<dbReference type="Proteomes" id="UP000789396">
    <property type="component" value="Unassembled WGS sequence"/>
</dbReference>
<keyword evidence="2" id="KW-1185">Reference proteome</keyword>
<accession>A0A9N9G8Z5</accession>
<proteinExistence type="predicted"/>
<reference evidence="1" key="1">
    <citation type="submission" date="2021-06" db="EMBL/GenBank/DDBJ databases">
        <authorList>
            <person name="Kallberg Y."/>
            <person name="Tangrot J."/>
            <person name="Rosling A."/>
        </authorList>
    </citation>
    <scope>NUCLEOTIDE SEQUENCE</scope>
    <source>
        <strain evidence="1">IN212</strain>
    </source>
</reference>
<dbReference type="AlphaFoldDB" id="A0A9N9G8Z5"/>
<dbReference type="EMBL" id="CAJVPZ010007365">
    <property type="protein sequence ID" value="CAG8585425.1"/>
    <property type="molecule type" value="Genomic_DNA"/>
</dbReference>